<proteinExistence type="predicted"/>
<dbReference type="GO" id="GO:0051536">
    <property type="term" value="F:iron-sulfur cluster binding"/>
    <property type="evidence" value="ECO:0007669"/>
    <property type="project" value="InterPro"/>
</dbReference>
<feature type="domain" description="Elp3/MiaA/NifB-like radical SAM core" evidence="1">
    <location>
        <begin position="14"/>
        <end position="225"/>
    </location>
</feature>
<reference evidence="2 3" key="1">
    <citation type="submission" date="2018-06" db="EMBL/GenBank/DDBJ databases">
        <authorList>
            <consortium name="Pathogen Informatics"/>
            <person name="Doyle S."/>
        </authorList>
    </citation>
    <scope>NUCLEOTIDE SEQUENCE [LARGE SCALE GENOMIC DNA]</scope>
    <source>
        <strain evidence="2 3">NCTC10723</strain>
    </source>
</reference>
<keyword evidence="3" id="KW-1185">Reference proteome</keyword>
<gene>
    <name evidence="2" type="ORF">NCTC10723_00888</name>
</gene>
<dbReference type="SMART" id="SM00729">
    <property type="entry name" value="Elp3"/>
    <property type="match status" value="1"/>
</dbReference>
<dbReference type="Proteomes" id="UP000255328">
    <property type="component" value="Unassembled WGS sequence"/>
</dbReference>
<dbReference type="AlphaFoldDB" id="A0A377GWV0"/>
<sequence length="234" mass="27881">MGIRYNKIKNKHPREIVLLKSFPCKYRKCNFCNYIEDNSLDENEIDRVNLKTLKKITGEFGVLEVINSGSVFELTSKTLTEIRKIVVEKKIKVLYFEIYYGYIKRLNEIREYFKETEVRFRMGLETFNNEYRIKKYNKNFSLNEKQLSEIAKEIYSVCLLICTQGQTEEMIKTDIELGLKYFKSITINIFVDNGTIIKRDTQLVKWFIKNYSFLTTNDRVELLIDNKDLGVFEQ</sequence>
<dbReference type="GO" id="GO:0003824">
    <property type="term" value="F:catalytic activity"/>
    <property type="evidence" value="ECO:0007669"/>
    <property type="project" value="InterPro"/>
</dbReference>
<dbReference type="EMBL" id="UGGU01000003">
    <property type="protein sequence ID" value="STO31438.1"/>
    <property type="molecule type" value="Genomic_DNA"/>
</dbReference>
<evidence type="ECO:0000313" key="3">
    <source>
        <dbReference type="Proteomes" id="UP000255328"/>
    </source>
</evidence>
<evidence type="ECO:0000313" key="2">
    <source>
        <dbReference type="EMBL" id="STO31438.1"/>
    </source>
</evidence>
<protein>
    <recommendedName>
        <fullName evidence="1">Elp3/MiaA/NifB-like radical SAM core domain-containing protein</fullName>
    </recommendedName>
</protein>
<name>A0A377GWV0_9FUSO</name>
<dbReference type="InterPro" id="IPR006638">
    <property type="entry name" value="Elp3/MiaA/NifB-like_rSAM"/>
</dbReference>
<accession>A0A377GWV0</accession>
<evidence type="ECO:0000259" key="1">
    <source>
        <dbReference type="SMART" id="SM00729"/>
    </source>
</evidence>
<dbReference type="RefSeq" id="WP_115269753.1">
    <property type="nucleotide sequence ID" value="NZ_UGGU01000003.1"/>
</dbReference>
<organism evidence="2 3">
    <name type="scientific">Fusobacterium necrogenes</name>
    <dbReference type="NCBI Taxonomy" id="858"/>
    <lineage>
        <taxon>Bacteria</taxon>
        <taxon>Fusobacteriati</taxon>
        <taxon>Fusobacteriota</taxon>
        <taxon>Fusobacteriia</taxon>
        <taxon>Fusobacteriales</taxon>
        <taxon>Fusobacteriaceae</taxon>
        <taxon>Fusobacterium</taxon>
    </lineage>
</organism>
<dbReference type="OrthoDB" id="5321814at2"/>